<dbReference type="InterPro" id="IPR047057">
    <property type="entry name" value="MerR_fam"/>
</dbReference>
<dbReference type="PANTHER" id="PTHR30204">
    <property type="entry name" value="REDOX-CYCLING DRUG-SENSING TRANSCRIPTIONAL ACTIVATOR SOXR"/>
    <property type="match status" value="1"/>
</dbReference>
<dbReference type="GO" id="GO:0003700">
    <property type="term" value="F:DNA-binding transcription factor activity"/>
    <property type="evidence" value="ECO:0007669"/>
    <property type="project" value="InterPro"/>
</dbReference>
<dbReference type="InterPro" id="IPR009061">
    <property type="entry name" value="DNA-bd_dom_put_sf"/>
</dbReference>
<name>A0A553GUU6_9PSED</name>
<dbReference type="EMBL" id="VJOY01000017">
    <property type="protein sequence ID" value="TRX73274.1"/>
    <property type="molecule type" value="Genomic_DNA"/>
</dbReference>
<dbReference type="NCBIfam" id="TIGR02047">
    <property type="entry name" value="CadR-PbrR"/>
    <property type="match status" value="1"/>
</dbReference>
<organism evidence="3 4">
    <name type="scientific">Pseudomonas mangiferae</name>
    <dbReference type="NCBI Taxonomy" id="2593654"/>
    <lineage>
        <taxon>Bacteria</taxon>
        <taxon>Pseudomonadati</taxon>
        <taxon>Pseudomonadota</taxon>
        <taxon>Gammaproteobacteria</taxon>
        <taxon>Pseudomonadales</taxon>
        <taxon>Pseudomonadaceae</taxon>
        <taxon>Pseudomonas</taxon>
    </lineage>
</organism>
<sequence length="149" mass="16787">MKIGELARLTHCQVETIRYYEREGLLDAPERSEGNYRVYDDAHMERLTFIRNCRGLDMTLDEIRSLLALRDEPRRNCVEVNSLIDAHIDHVQVRITSLQALQAQLVALRGRCNQDGPEAPCSILQRLNTSGSVAAVEGEPSHVGNSHAH</sequence>
<feature type="domain" description="HTH merR-type" evidence="2">
    <location>
        <begin position="1"/>
        <end position="69"/>
    </location>
</feature>
<dbReference type="PANTHER" id="PTHR30204:SF92">
    <property type="entry name" value="HTH-TYPE TRANSCRIPTIONAL REGULATOR ZNTR"/>
    <property type="match status" value="1"/>
</dbReference>
<dbReference type="CDD" id="cd04784">
    <property type="entry name" value="HTH_CadR-PbrR"/>
    <property type="match status" value="1"/>
</dbReference>
<dbReference type="RefSeq" id="WP_143489820.1">
    <property type="nucleotide sequence ID" value="NZ_VJOY01000017.1"/>
</dbReference>
<dbReference type="AlphaFoldDB" id="A0A553GUU6"/>
<dbReference type="OrthoDB" id="9808480at2"/>
<reference evidence="3 4" key="1">
    <citation type="submission" date="2019-07" db="EMBL/GenBank/DDBJ databases">
        <title>Pseudomonas mangiferae sp. nov., isolated from bark of mango tree in Thailand.</title>
        <authorList>
            <person name="Srisuk N."/>
            <person name="Anurat P."/>
        </authorList>
    </citation>
    <scope>NUCLEOTIDE SEQUENCE [LARGE SCALE GENOMIC DNA]</scope>
    <source>
        <strain evidence="3 4">DMKU_BBB3-04</strain>
    </source>
</reference>
<dbReference type="PROSITE" id="PS50937">
    <property type="entry name" value="HTH_MERR_2"/>
    <property type="match status" value="1"/>
</dbReference>
<dbReference type="Pfam" id="PF13411">
    <property type="entry name" value="MerR_1"/>
    <property type="match status" value="1"/>
</dbReference>
<dbReference type="PRINTS" id="PR00040">
    <property type="entry name" value="HTHMERR"/>
</dbReference>
<evidence type="ECO:0000313" key="3">
    <source>
        <dbReference type="EMBL" id="TRX73274.1"/>
    </source>
</evidence>
<dbReference type="Proteomes" id="UP000315235">
    <property type="component" value="Unassembled WGS sequence"/>
</dbReference>
<comment type="caution">
    <text evidence="3">The sequence shown here is derived from an EMBL/GenBank/DDBJ whole genome shotgun (WGS) entry which is preliminary data.</text>
</comment>
<evidence type="ECO:0000259" key="2">
    <source>
        <dbReference type="PROSITE" id="PS50937"/>
    </source>
</evidence>
<evidence type="ECO:0000256" key="1">
    <source>
        <dbReference type="ARBA" id="ARBA00023125"/>
    </source>
</evidence>
<dbReference type="GO" id="GO:0045893">
    <property type="term" value="P:positive regulation of DNA-templated transcription"/>
    <property type="evidence" value="ECO:0007669"/>
    <property type="project" value="InterPro"/>
</dbReference>
<dbReference type="GO" id="GO:0046872">
    <property type="term" value="F:metal ion binding"/>
    <property type="evidence" value="ECO:0007669"/>
    <property type="project" value="InterPro"/>
</dbReference>
<keyword evidence="1" id="KW-0238">DNA-binding</keyword>
<proteinExistence type="predicted"/>
<dbReference type="InterPro" id="IPR000551">
    <property type="entry name" value="MerR-type_HTH_dom"/>
</dbReference>
<dbReference type="SUPFAM" id="SSF46955">
    <property type="entry name" value="Putative DNA-binding domain"/>
    <property type="match status" value="1"/>
</dbReference>
<dbReference type="SMART" id="SM00422">
    <property type="entry name" value="HTH_MERR"/>
    <property type="match status" value="1"/>
</dbReference>
<keyword evidence="4" id="KW-1185">Reference proteome</keyword>
<accession>A0A553GUU6</accession>
<dbReference type="InterPro" id="IPR011791">
    <property type="entry name" value="CadR-PbrR"/>
</dbReference>
<gene>
    <name evidence="3" type="primary">cadR</name>
    <name evidence="3" type="ORF">FM069_18320</name>
</gene>
<evidence type="ECO:0000313" key="4">
    <source>
        <dbReference type="Proteomes" id="UP000315235"/>
    </source>
</evidence>
<protein>
    <submittedName>
        <fullName evidence="3">Cd(II)/Pb(II)-responsive transcriptional regulator</fullName>
    </submittedName>
</protein>
<dbReference type="GO" id="GO:0003677">
    <property type="term" value="F:DNA binding"/>
    <property type="evidence" value="ECO:0007669"/>
    <property type="project" value="UniProtKB-KW"/>
</dbReference>
<dbReference type="Gene3D" id="1.10.1660.10">
    <property type="match status" value="1"/>
</dbReference>